<geneLocation type="mitochondrion" evidence="2"/>
<evidence type="ECO:0000313" key="2">
    <source>
        <dbReference type="EMBL" id="APD15086.1"/>
    </source>
</evidence>
<dbReference type="PANTHER" id="PTHR36181:SF2">
    <property type="entry name" value="INTRON-ENCODED ENDONUCLEASE AI3-RELATED"/>
    <property type="match status" value="1"/>
</dbReference>
<evidence type="ECO:0000259" key="1">
    <source>
        <dbReference type="Pfam" id="PF00961"/>
    </source>
</evidence>
<dbReference type="GO" id="GO:0004519">
    <property type="term" value="F:endonuclease activity"/>
    <property type="evidence" value="ECO:0007669"/>
    <property type="project" value="InterPro"/>
</dbReference>
<dbReference type="GO" id="GO:0005739">
    <property type="term" value="C:mitochondrion"/>
    <property type="evidence" value="ECO:0007669"/>
    <property type="project" value="UniProtKB-ARBA"/>
</dbReference>
<keyword evidence="2" id="KW-0496">Mitochondrion</keyword>
<dbReference type="GeneID" id="35198640"/>
<dbReference type="InterPro" id="IPR051289">
    <property type="entry name" value="LAGLIDADG_Endonuclease"/>
</dbReference>
<sequence>MMMIKNNNNLKELLKLTMNNITMSPYNKDLISKYLLNYENSRLNMTNLNNIEIDHNNFCSHFSGFLDGDGSLKTGRRDEGKRYNPTMVIELHKDDWEYLDLLNKYFQFNTTLYYQNKNRNTVTLMVSNLTIINNVLIPLLNEYKLLGKKYYDYLLWKKLVDTYYNETMDKSEKLLICNKYRVLINKYNEIDKFPTMDHIINNINTPKVLGFIEAEGHFSIKPKLQKYLTRIEITQRKESEPYLKGIYNLIENWYVDPIYKFKLKPMTKTLYKEENKLKVHITGMDRLYYSVIPTILHYGLYTRKYIDFVLWMIGTIIRKHGLHHTMEGQLLLEEIRLSYNKNRYSTNNTKIPSLLNILKVLSMKPVYDPSKSHDINYRLHASQTKINKNN</sequence>
<dbReference type="EMBL" id="KU920678">
    <property type="protein sequence ID" value="APD15086.1"/>
    <property type="molecule type" value="Genomic_DNA"/>
</dbReference>
<dbReference type="SUPFAM" id="SSF55608">
    <property type="entry name" value="Homing endonucleases"/>
    <property type="match status" value="2"/>
</dbReference>
<name>A0A2D0W3Q0_9SACH</name>
<gene>
    <name evidence="2" type="primary">orf390</name>
</gene>
<dbReference type="InterPro" id="IPR004860">
    <property type="entry name" value="LAGLIDADG_dom"/>
</dbReference>
<dbReference type="Pfam" id="PF00961">
    <property type="entry name" value="LAGLIDADG_1"/>
    <property type="match status" value="2"/>
</dbReference>
<dbReference type="InterPro" id="IPR027434">
    <property type="entry name" value="Homing_endonucl"/>
</dbReference>
<protein>
    <recommendedName>
        <fullName evidence="1">Homing endonuclease LAGLIDADG domain-containing protein</fullName>
    </recommendedName>
</protein>
<feature type="domain" description="Homing endonuclease LAGLIDADG" evidence="1">
    <location>
        <begin position="209"/>
        <end position="312"/>
    </location>
</feature>
<dbReference type="Gene3D" id="3.10.28.10">
    <property type="entry name" value="Homing endonucleases"/>
    <property type="match status" value="2"/>
</dbReference>
<reference evidence="2" key="1">
    <citation type="journal article" date="2017" name="Genome Biol. Evol.">
        <title>Genetic Drift and Indel Mutation in the Evolution of Yeast Mitochondrial Genome Size.</title>
        <authorList>
            <person name="Xiao S."/>
            <person name="Nguyen D.T."/>
            <person name="Wu B."/>
            <person name="Hao W."/>
        </authorList>
    </citation>
    <scope>NUCLEOTIDE SEQUENCE</scope>
    <source>
        <strain evidence="2">Y-17058</strain>
    </source>
</reference>
<dbReference type="PANTHER" id="PTHR36181">
    <property type="entry name" value="INTRON-ENCODED ENDONUCLEASE AI3-RELATED"/>
    <property type="match status" value="1"/>
</dbReference>
<feature type="domain" description="Homing endonuclease LAGLIDADG" evidence="1">
    <location>
        <begin position="63"/>
        <end position="159"/>
    </location>
</feature>
<dbReference type="RefSeq" id="YP_009444463.1">
    <property type="nucleotide sequence ID" value="NC_036376.1"/>
</dbReference>
<proteinExistence type="predicted"/>
<organism evidence="2">
    <name type="scientific">Torulaspora microellipsoides</name>
    <dbReference type="NCBI Taxonomy" id="1136883"/>
    <lineage>
        <taxon>Eukaryota</taxon>
        <taxon>Fungi</taxon>
        <taxon>Dikarya</taxon>
        <taxon>Ascomycota</taxon>
        <taxon>Saccharomycotina</taxon>
        <taxon>Saccharomycetes</taxon>
        <taxon>Saccharomycetales</taxon>
        <taxon>Saccharomycetaceae</taxon>
        <taxon>Torulaspora</taxon>
    </lineage>
</organism>
<accession>A0A2D0W3Q0</accession>
<dbReference type="AlphaFoldDB" id="A0A2D0W3Q0"/>